<dbReference type="PANTHER" id="PTHR12270:SF25">
    <property type="entry name" value="GLYCOSYLTRANSFERASE-LIKE PROTEIN LARGE"/>
    <property type="match status" value="1"/>
</dbReference>
<keyword evidence="5" id="KW-0472">Membrane</keyword>
<dbReference type="EMBL" id="KV427644">
    <property type="protein sequence ID" value="KZT03448.1"/>
    <property type="molecule type" value="Genomic_DNA"/>
</dbReference>
<dbReference type="Proteomes" id="UP000076871">
    <property type="component" value="Unassembled WGS sequence"/>
</dbReference>
<evidence type="ECO:0000313" key="7">
    <source>
        <dbReference type="EMBL" id="KZT03448.1"/>
    </source>
</evidence>
<dbReference type="AlphaFoldDB" id="A0A165CUB8"/>
<sequence>MAVDNPLFGSSPAHGSSSLSERWSRINVFRHRPFRLKQLVLLIATFTICCSYAFFSRHESGDQLHSWSAEDDYVPPMPAAHVLKHGHGGLRSPASHARPMQISDGNPLDNPAVSATAEPIVFSFIMFSEDSANEGAILIKSILMYTSKPVEFHIICDEPAKAYLEGRLRLVKQPTHDITVRFYLLSWSAMLARIEREGTITSDHSAGTPGLMKLFIHEILPASVPRVIYIDTDALFISDPALLWDVFSHLKPRTALAIPTHPDQHAPQWNHANRICSCIMLLDLARLRALRLMRSSADPDPAPPALGPQAFEAMYGGPGEDGHFRDVKLGDQGYWWAIVSHRPDVVEHLPLAWEVSSCLMDMYATGLGEDDMSEERQLAMQVHIEDTPEDGRAVLPKMLHFNCLDGTPHYYEWEGWADPTNRLTQRWWPAVQYHVGFKWIWLNAHRPMGTLKIETVETVVFADERASRQAES</sequence>
<dbReference type="STRING" id="1314785.A0A165CUB8"/>
<dbReference type="OrthoDB" id="411524at2759"/>
<evidence type="ECO:0000256" key="6">
    <source>
        <dbReference type="ARBA" id="ARBA00023180"/>
    </source>
</evidence>
<dbReference type="InParanoid" id="A0A165CUB8"/>
<gene>
    <name evidence="7" type="ORF">LAESUDRAFT_369391</name>
</gene>
<evidence type="ECO:0000313" key="8">
    <source>
        <dbReference type="Proteomes" id="UP000076871"/>
    </source>
</evidence>
<evidence type="ECO:0000256" key="2">
    <source>
        <dbReference type="ARBA" id="ARBA00022692"/>
    </source>
</evidence>
<dbReference type="GeneID" id="63819232"/>
<keyword evidence="8" id="KW-1185">Reference proteome</keyword>
<keyword evidence="3" id="KW-0735">Signal-anchor</keyword>
<dbReference type="SUPFAM" id="SSF53448">
    <property type="entry name" value="Nucleotide-diphospho-sugar transferases"/>
    <property type="match status" value="1"/>
</dbReference>
<dbReference type="Gene3D" id="3.90.550.10">
    <property type="entry name" value="Spore Coat Polysaccharide Biosynthesis Protein SpsA, Chain A"/>
    <property type="match status" value="1"/>
</dbReference>
<reference evidence="7 8" key="1">
    <citation type="journal article" date="2016" name="Mol. Biol. Evol.">
        <title>Comparative Genomics of Early-Diverging Mushroom-Forming Fungi Provides Insights into the Origins of Lignocellulose Decay Capabilities.</title>
        <authorList>
            <person name="Nagy L.G."/>
            <person name="Riley R."/>
            <person name="Tritt A."/>
            <person name="Adam C."/>
            <person name="Daum C."/>
            <person name="Floudas D."/>
            <person name="Sun H."/>
            <person name="Yadav J.S."/>
            <person name="Pangilinan J."/>
            <person name="Larsson K.H."/>
            <person name="Matsuura K."/>
            <person name="Barry K."/>
            <person name="Labutti K."/>
            <person name="Kuo R."/>
            <person name="Ohm R.A."/>
            <person name="Bhattacharya S.S."/>
            <person name="Shirouzu T."/>
            <person name="Yoshinaga Y."/>
            <person name="Martin F.M."/>
            <person name="Grigoriev I.V."/>
            <person name="Hibbett D.S."/>
        </authorList>
    </citation>
    <scope>NUCLEOTIDE SEQUENCE [LARGE SCALE GENOMIC DNA]</scope>
    <source>
        <strain evidence="7 8">93-53</strain>
    </source>
</reference>
<keyword evidence="6" id="KW-0325">Glycoprotein</keyword>
<organism evidence="7 8">
    <name type="scientific">Laetiporus sulphureus 93-53</name>
    <dbReference type="NCBI Taxonomy" id="1314785"/>
    <lineage>
        <taxon>Eukaryota</taxon>
        <taxon>Fungi</taxon>
        <taxon>Dikarya</taxon>
        <taxon>Basidiomycota</taxon>
        <taxon>Agaricomycotina</taxon>
        <taxon>Agaricomycetes</taxon>
        <taxon>Polyporales</taxon>
        <taxon>Laetiporus</taxon>
    </lineage>
</organism>
<dbReference type="GO" id="GO:0035269">
    <property type="term" value="P:protein O-linked glycosylation via mannose"/>
    <property type="evidence" value="ECO:0007669"/>
    <property type="project" value="TreeGrafter"/>
</dbReference>
<keyword evidence="4" id="KW-1133">Transmembrane helix</keyword>
<evidence type="ECO:0000256" key="3">
    <source>
        <dbReference type="ARBA" id="ARBA00022968"/>
    </source>
</evidence>
<dbReference type="GO" id="GO:0015020">
    <property type="term" value="F:glucuronosyltransferase activity"/>
    <property type="evidence" value="ECO:0007669"/>
    <property type="project" value="TreeGrafter"/>
</dbReference>
<protein>
    <submittedName>
        <fullName evidence="7">Glycosyltransferase family 8 protein</fullName>
    </submittedName>
</protein>
<name>A0A165CUB8_9APHY</name>
<dbReference type="InterPro" id="IPR029044">
    <property type="entry name" value="Nucleotide-diphossugar_trans"/>
</dbReference>
<comment type="subcellular location">
    <subcellularLocation>
        <location evidence="1">Membrane</location>
        <topology evidence="1">Single-pass type II membrane protein</topology>
    </subcellularLocation>
</comment>
<accession>A0A165CUB8</accession>
<evidence type="ECO:0000256" key="5">
    <source>
        <dbReference type="ARBA" id="ARBA00023136"/>
    </source>
</evidence>
<proteinExistence type="predicted"/>
<dbReference type="PANTHER" id="PTHR12270">
    <property type="entry name" value="GLYCOSYLTRANSFERASE-RELATED"/>
    <property type="match status" value="1"/>
</dbReference>
<keyword evidence="7" id="KW-0808">Transferase</keyword>
<dbReference type="InterPro" id="IPR051292">
    <property type="entry name" value="Xyl/GlcA_transferase"/>
</dbReference>
<evidence type="ECO:0000256" key="1">
    <source>
        <dbReference type="ARBA" id="ARBA00004606"/>
    </source>
</evidence>
<keyword evidence="2" id="KW-0812">Transmembrane</keyword>
<dbReference type="GO" id="GO:0016020">
    <property type="term" value="C:membrane"/>
    <property type="evidence" value="ECO:0007669"/>
    <property type="project" value="UniProtKB-SubCell"/>
</dbReference>
<dbReference type="RefSeq" id="XP_040761188.1">
    <property type="nucleotide sequence ID" value="XM_040902201.1"/>
</dbReference>
<evidence type="ECO:0000256" key="4">
    <source>
        <dbReference type="ARBA" id="ARBA00022989"/>
    </source>
</evidence>
<dbReference type="GO" id="GO:0042285">
    <property type="term" value="F:xylosyltransferase activity"/>
    <property type="evidence" value="ECO:0007669"/>
    <property type="project" value="TreeGrafter"/>
</dbReference>